<organism evidence="2 3">
    <name type="scientific">Hallella multisaccharivorax DSM 17128</name>
    <dbReference type="NCBI Taxonomy" id="688246"/>
    <lineage>
        <taxon>Bacteria</taxon>
        <taxon>Pseudomonadati</taxon>
        <taxon>Bacteroidota</taxon>
        <taxon>Bacteroidia</taxon>
        <taxon>Bacteroidales</taxon>
        <taxon>Prevotellaceae</taxon>
        <taxon>Hallella</taxon>
    </lineage>
</organism>
<feature type="domain" description="CobQ/CobB/MinD/ParA nucleotide binding" evidence="1">
    <location>
        <begin position="23"/>
        <end position="176"/>
    </location>
</feature>
<dbReference type="Proteomes" id="UP000002772">
    <property type="component" value="Unassembled WGS sequence"/>
</dbReference>
<dbReference type="eggNOG" id="COG1192">
    <property type="taxonomic scope" value="Bacteria"/>
</dbReference>
<evidence type="ECO:0000313" key="3">
    <source>
        <dbReference type="Proteomes" id="UP000002772"/>
    </source>
</evidence>
<accession>F8N989</accession>
<dbReference type="STRING" id="688246.Premu_2314"/>
<keyword evidence="3" id="KW-1185">Reference proteome</keyword>
<reference evidence="3" key="1">
    <citation type="journal article" date="2011" name="Stand. Genomic Sci.">
        <title>Non-contiguous finished genome sequence of the opportunistic oral pathogen Prevotella multisaccharivorax type strain (PPPA20).</title>
        <authorList>
            <person name="Pati A."/>
            <person name="Gronow S."/>
            <person name="Lu M."/>
            <person name="Lapidus A."/>
            <person name="Nolan M."/>
            <person name="Lucas S."/>
            <person name="Hammon N."/>
            <person name="Deshpande S."/>
            <person name="Cheng J.F."/>
            <person name="Tapia R."/>
            <person name="Han C."/>
            <person name="Goodwin L."/>
            <person name="Pitluck S."/>
            <person name="Liolios K."/>
            <person name="Pagani I."/>
            <person name="Mavromatis K."/>
            <person name="Mikhailova N."/>
            <person name="Huntemann M."/>
            <person name="Chen A."/>
            <person name="Palaniappan K."/>
            <person name="Land M."/>
            <person name="Hauser L."/>
            <person name="Detter J.C."/>
            <person name="Brambilla E.M."/>
            <person name="Rohde M."/>
            <person name="Goker M."/>
            <person name="Woyke T."/>
            <person name="Bristow J."/>
            <person name="Eisen J.A."/>
            <person name="Markowitz V."/>
            <person name="Hugenholtz P."/>
            <person name="Kyrpides N.C."/>
            <person name="Klenk H.P."/>
            <person name="Ivanova N."/>
        </authorList>
    </citation>
    <scope>NUCLEOTIDE SEQUENCE [LARGE SCALE GENOMIC DNA]</scope>
    <source>
        <strain evidence="3">DSM 17128</strain>
    </source>
</reference>
<dbReference type="CDD" id="cd02042">
    <property type="entry name" value="ParAB_family"/>
    <property type="match status" value="1"/>
</dbReference>
<dbReference type="EMBL" id="GL945017">
    <property type="protein sequence ID" value="EGN57698.1"/>
    <property type="molecule type" value="Genomic_DNA"/>
</dbReference>
<name>F8N989_9BACT</name>
<dbReference type="InterPro" id="IPR050678">
    <property type="entry name" value="DNA_Partitioning_ATPase"/>
</dbReference>
<dbReference type="PANTHER" id="PTHR13696:SF52">
    <property type="entry name" value="PARA FAMILY PROTEIN CT_582"/>
    <property type="match status" value="1"/>
</dbReference>
<evidence type="ECO:0000259" key="1">
    <source>
        <dbReference type="Pfam" id="PF01656"/>
    </source>
</evidence>
<dbReference type="HOGENOM" id="CLU_083545_1_0_10"/>
<gene>
    <name evidence="2" type="ORF">Premu_2314</name>
</gene>
<evidence type="ECO:0000313" key="2">
    <source>
        <dbReference type="EMBL" id="EGN57698.1"/>
    </source>
</evidence>
<proteinExistence type="predicted"/>
<dbReference type="SUPFAM" id="SSF52540">
    <property type="entry name" value="P-loop containing nucleoside triphosphate hydrolases"/>
    <property type="match status" value="1"/>
</dbReference>
<dbReference type="Gene3D" id="3.40.50.300">
    <property type="entry name" value="P-loop containing nucleotide triphosphate hydrolases"/>
    <property type="match status" value="1"/>
</dbReference>
<dbReference type="InterPro" id="IPR002586">
    <property type="entry name" value="CobQ/CobB/MinD/ParA_Nub-bd_dom"/>
</dbReference>
<sequence>MPKFACVNNYIDVDHLLMKNRKIVFANQKGGVGKSTLCILFANYLSWKKQEVCVIDTDLQKTIKMQRKKDMELYPTMEPPYEVQDFDVQAPEVMQQLMDSASETDGFVLFDSPGNVSEDGLVPMFTNADFIVCPYEYEEKTLDSTGTFVQVVNALRAASPQMSAKLFFVPNRIDVRIGTADELRMWKQTDAIFKQLGSVTPRITARASLKRINTLEITPSQRDAVKLAFDFMIRRMNIG</sequence>
<dbReference type="AlphaFoldDB" id="F8N989"/>
<protein>
    <recommendedName>
        <fullName evidence="1">CobQ/CobB/MinD/ParA nucleotide binding domain-containing protein</fullName>
    </recommendedName>
</protein>
<dbReference type="InterPro" id="IPR027417">
    <property type="entry name" value="P-loop_NTPase"/>
</dbReference>
<dbReference type="PANTHER" id="PTHR13696">
    <property type="entry name" value="P-LOOP CONTAINING NUCLEOSIDE TRIPHOSPHATE HYDROLASE"/>
    <property type="match status" value="1"/>
</dbReference>
<dbReference type="Pfam" id="PF01656">
    <property type="entry name" value="CbiA"/>
    <property type="match status" value="1"/>
</dbReference>